<dbReference type="RefSeq" id="WP_135169893.1">
    <property type="nucleotide sequence ID" value="NZ_SPQU01000008.1"/>
</dbReference>
<evidence type="ECO:0000313" key="2">
    <source>
        <dbReference type="EMBL" id="TFV37561.1"/>
    </source>
</evidence>
<name>A0A4Y9L1U7_9BRAD</name>
<dbReference type="AlphaFoldDB" id="A0A4Y9L1U7"/>
<reference evidence="2 3" key="1">
    <citation type="submission" date="2019-03" db="EMBL/GenBank/DDBJ databases">
        <title>Bradyrhizobium strains diversity isolated from Chamaecrista fasciculata.</title>
        <authorList>
            <person name="Urquiaga M.C.O."/>
            <person name="Hungria M."/>
            <person name="Delamuta J.R.M."/>
        </authorList>
    </citation>
    <scope>NUCLEOTIDE SEQUENCE [LARGE SCALE GENOMIC DNA]</scope>
    <source>
        <strain evidence="2 3">CNPSo 3424</strain>
    </source>
</reference>
<dbReference type="Proteomes" id="UP000298225">
    <property type="component" value="Unassembled WGS sequence"/>
</dbReference>
<evidence type="ECO:0000313" key="3">
    <source>
        <dbReference type="Proteomes" id="UP000298225"/>
    </source>
</evidence>
<dbReference type="Gene3D" id="2.60.40.3440">
    <property type="match status" value="1"/>
</dbReference>
<protein>
    <submittedName>
        <fullName evidence="2">Uncharacterized protein</fullName>
    </submittedName>
</protein>
<organism evidence="2 3">
    <name type="scientific">Bradyrhizobium frederickii</name>
    <dbReference type="NCBI Taxonomy" id="2560054"/>
    <lineage>
        <taxon>Bacteria</taxon>
        <taxon>Pseudomonadati</taxon>
        <taxon>Pseudomonadota</taxon>
        <taxon>Alphaproteobacteria</taxon>
        <taxon>Hyphomicrobiales</taxon>
        <taxon>Nitrobacteraceae</taxon>
        <taxon>Bradyrhizobium</taxon>
    </lineage>
</organism>
<comment type="caution">
    <text evidence="2">The sequence shown here is derived from an EMBL/GenBank/DDBJ whole genome shotgun (WGS) entry which is preliminary data.</text>
</comment>
<accession>A0A4Y9L1U7</accession>
<dbReference type="OrthoDB" id="8253911at2"/>
<proteinExistence type="predicted"/>
<sequence>MAIRRRRSRLWRRAIGSCDLILGVLSAVLTMNISSFAQESEMTVTARTSEETVIEGYADADNTCAPVELPRLLLVKTPEHGSVCYRIEDFEVASDSGRDQSCVGRWVRGISIFYSARAGYSGPDSLRYEAITDRRRDRVAVRVTVLPGVGKDSDVPASPGDSSREPAMSPPGPIPACVVPVS</sequence>
<keyword evidence="3" id="KW-1185">Reference proteome</keyword>
<gene>
    <name evidence="2" type="ORF">E4K66_18690</name>
</gene>
<feature type="region of interest" description="Disordered" evidence="1">
    <location>
        <begin position="150"/>
        <end position="182"/>
    </location>
</feature>
<dbReference type="EMBL" id="SPQU01000008">
    <property type="protein sequence ID" value="TFV37561.1"/>
    <property type="molecule type" value="Genomic_DNA"/>
</dbReference>
<evidence type="ECO:0000256" key="1">
    <source>
        <dbReference type="SAM" id="MobiDB-lite"/>
    </source>
</evidence>